<sequence length="34" mass="3652">MTDMVKINHAPANTVQTITKSRIISGSSPIAKIQ</sequence>
<evidence type="ECO:0000313" key="1">
    <source>
        <dbReference type="EMBL" id="JAH28022.1"/>
    </source>
</evidence>
<reference evidence="1" key="2">
    <citation type="journal article" date="2015" name="Fish Shellfish Immunol.">
        <title>Early steps in the European eel (Anguilla anguilla)-Vibrio vulnificus interaction in the gills: Role of the RtxA13 toxin.</title>
        <authorList>
            <person name="Callol A."/>
            <person name="Pajuelo D."/>
            <person name="Ebbesson L."/>
            <person name="Teles M."/>
            <person name="MacKenzie S."/>
            <person name="Amaro C."/>
        </authorList>
    </citation>
    <scope>NUCLEOTIDE SEQUENCE</scope>
</reference>
<organism evidence="1">
    <name type="scientific">Anguilla anguilla</name>
    <name type="common">European freshwater eel</name>
    <name type="synonym">Muraena anguilla</name>
    <dbReference type="NCBI Taxonomy" id="7936"/>
    <lineage>
        <taxon>Eukaryota</taxon>
        <taxon>Metazoa</taxon>
        <taxon>Chordata</taxon>
        <taxon>Craniata</taxon>
        <taxon>Vertebrata</taxon>
        <taxon>Euteleostomi</taxon>
        <taxon>Actinopterygii</taxon>
        <taxon>Neopterygii</taxon>
        <taxon>Teleostei</taxon>
        <taxon>Anguilliformes</taxon>
        <taxon>Anguillidae</taxon>
        <taxon>Anguilla</taxon>
    </lineage>
</organism>
<accession>A0A0E9RGU3</accession>
<reference evidence="1" key="1">
    <citation type="submission" date="2014-11" db="EMBL/GenBank/DDBJ databases">
        <authorList>
            <person name="Amaro Gonzalez C."/>
        </authorList>
    </citation>
    <scope>NUCLEOTIDE SEQUENCE</scope>
</reference>
<name>A0A0E9RGU3_ANGAN</name>
<protein>
    <submittedName>
        <fullName evidence="1">Uncharacterized protein</fullName>
    </submittedName>
</protein>
<dbReference type="EMBL" id="GBXM01080555">
    <property type="protein sequence ID" value="JAH28022.1"/>
    <property type="molecule type" value="Transcribed_RNA"/>
</dbReference>
<proteinExistence type="predicted"/>
<dbReference type="AlphaFoldDB" id="A0A0E9RGU3"/>